<protein>
    <submittedName>
        <fullName evidence="2">Uncharacterized protein</fullName>
    </submittedName>
</protein>
<keyword evidence="3" id="KW-1185">Reference proteome</keyword>
<proteinExistence type="predicted"/>
<evidence type="ECO:0000313" key="2">
    <source>
        <dbReference type="EMBL" id="GHO58395.1"/>
    </source>
</evidence>
<comment type="caution">
    <text evidence="2">The sequence shown here is derived from an EMBL/GenBank/DDBJ whole genome shotgun (WGS) entry which is preliminary data.</text>
</comment>
<reference evidence="2 3" key="1">
    <citation type="journal article" date="2021" name="Int. J. Syst. Evol. Microbiol.">
        <title>Reticulibacter mediterranei gen. nov., sp. nov., within the new family Reticulibacteraceae fam. nov., and Ktedonospora formicarum gen. nov., sp. nov., Ktedonobacter robiniae sp. nov., Dictyobacter formicarum sp. nov. and Dictyobacter arantiisoli sp. nov., belonging to the class Ktedonobacteria.</title>
        <authorList>
            <person name="Yabe S."/>
            <person name="Zheng Y."/>
            <person name="Wang C.M."/>
            <person name="Sakai Y."/>
            <person name="Abe K."/>
            <person name="Yokota A."/>
            <person name="Donadio S."/>
            <person name="Cavaletti L."/>
            <person name="Monciardini P."/>
        </authorList>
    </citation>
    <scope>NUCLEOTIDE SEQUENCE [LARGE SCALE GENOMIC DNA]</scope>
    <source>
        <strain evidence="2 3">SOSP1-30</strain>
    </source>
</reference>
<gene>
    <name evidence="2" type="ORF">KSB_68700</name>
</gene>
<dbReference type="Pfam" id="PF19741">
    <property type="entry name" value="DUF6230"/>
    <property type="match status" value="1"/>
</dbReference>
<feature type="transmembrane region" description="Helical" evidence="1">
    <location>
        <begin position="43"/>
        <end position="62"/>
    </location>
</feature>
<keyword evidence="1" id="KW-1133">Transmembrane helix</keyword>
<evidence type="ECO:0000313" key="3">
    <source>
        <dbReference type="Proteomes" id="UP000654345"/>
    </source>
</evidence>
<keyword evidence="1" id="KW-0472">Membrane</keyword>
<evidence type="ECO:0000256" key="1">
    <source>
        <dbReference type="SAM" id="Phobius"/>
    </source>
</evidence>
<dbReference type="Proteomes" id="UP000654345">
    <property type="component" value="Unassembled WGS sequence"/>
</dbReference>
<accession>A0ABQ3V0D2</accession>
<organism evidence="2 3">
    <name type="scientific">Ktedonobacter robiniae</name>
    <dbReference type="NCBI Taxonomy" id="2778365"/>
    <lineage>
        <taxon>Bacteria</taxon>
        <taxon>Bacillati</taxon>
        <taxon>Chloroflexota</taxon>
        <taxon>Ktedonobacteria</taxon>
        <taxon>Ktedonobacterales</taxon>
        <taxon>Ktedonobacteraceae</taxon>
        <taxon>Ktedonobacter</taxon>
    </lineage>
</organism>
<name>A0ABQ3V0D2_9CHLR</name>
<dbReference type="EMBL" id="BNJG01000003">
    <property type="protein sequence ID" value="GHO58395.1"/>
    <property type="molecule type" value="Genomic_DNA"/>
</dbReference>
<dbReference type="InterPro" id="IPR046198">
    <property type="entry name" value="DUF6230"/>
</dbReference>
<sequence length="250" mass="26772">MNLKSREVRHGRGAINMEQKPFADESLNNEEQEAVIGTVKPSIFWTVMLVALALLGGMIVLISKGALAITVAVPIPVTLKAASIKTTNLRLYPGITPVDTSSPAVNQLDGTLSDLVISKAIALPIIGNVTVTLNAGQNTPVTTTGLTTDLSVLSSDVATFEGQAIFNNANDNAFGSDTQTMTLNNVTISAPYVIANSMTLPGLTLSITFQRGGRQLAQTPLHYLQTRRYTRSHTSLAFLGAFHLFDRAYR</sequence>
<keyword evidence="1" id="KW-0812">Transmembrane</keyword>